<dbReference type="OrthoDB" id="646018at2759"/>
<dbReference type="PANTHER" id="PTHR46328">
    <property type="entry name" value="FAR-RED IMPAIRED RESPONSIVE (FAR1) FAMILY PROTEIN-RELATED"/>
    <property type="match status" value="1"/>
</dbReference>
<evidence type="ECO:0000313" key="3">
    <source>
        <dbReference type="EMBL" id="CAD6253723.1"/>
    </source>
</evidence>
<organism evidence="3 4">
    <name type="scientific">Miscanthus lutarioriparius</name>
    <dbReference type="NCBI Taxonomy" id="422564"/>
    <lineage>
        <taxon>Eukaryota</taxon>
        <taxon>Viridiplantae</taxon>
        <taxon>Streptophyta</taxon>
        <taxon>Embryophyta</taxon>
        <taxon>Tracheophyta</taxon>
        <taxon>Spermatophyta</taxon>
        <taxon>Magnoliopsida</taxon>
        <taxon>Liliopsida</taxon>
        <taxon>Poales</taxon>
        <taxon>Poaceae</taxon>
        <taxon>PACMAD clade</taxon>
        <taxon>Panicoideae</taxon>
        <taxon>Andropogonodae</taxon>
        <taxon>Andropogoneae</taxon>
        <taxon>Saccharinae</taxon>
        <taxon>Miscanthus</taxon>
    </lineage>
</organism>
<dbReference type="InterPro" id="IPR004330">
    <property type="entry name" value="FAR1_DNA_bnd_dom"/>
</dbReference>
<accession>A0A811QC91</accession>
<feature type="region of interest" description="Disordered" evidence="1">
    <location>
        <begin position="227"/>
        <end position="310"/>
    </location>
</feature>
<gene>
    <name evidence="3" type="ORF">NCGR_LOCUS37347</name>
</gene>
<dbReference type="EMBL" id="CAJGYO010000009">
    <property type="protein sequence ID" value="CAD6253723.1"/>
    <property type="molecule type" value="Genomic_DNA"/>
</dbReference>
<evidence type="ECO:0000313" key="4">
    <source>
        <dbReference type="Proteomes" id="UP000604825"/>
    </source>
</evidence>
<protein>
    <recommendedName>
        <fullName evidence="2">FAR1 domain-containing protein</fullName>
    </recommendedName>
</protein>
<evidence type="ECO:0000259" key="2">
    <source>
        <dbReference type="Pfam" id="PF03101"/>
    </source>
</evidence>
<comment type="caution">
    <text evidence="3">The sequence shown here is derived from an EMBL/GenBank/DDBJ whole genome shotgun (WGS) entry which is preliminary data.</text>
</comment>
<sequence length="361" mass="40022">MAPIIIVGSIRLAPRYGRPILSMPDETGADETSFVGASQPIPPMPDAANYMEADSPQVENSTGDRIPKVGMKFCTEEEAYQFYNAYARDKGFSIRRSSSHNVKNSTTIKYITFCCSRAGVRRPDKKEEYSSYSRPETRCMCEASMKISLTDGLYCIYEFEPEHNHILATSSQVHHLRSQRKITEAQLASVENAKAVGISNKATFDLMAKESEKLAEDVEKSLKIKADSDVGTLSHPQGSHSATQEEDQAIKPKGLKVKEKEIHGSKRPIGGREGNTAEKKTKNDPMASGSATEANTRWKKKGKNDPKAYGPAVEVDNVTYEQPHYIDCSFFGTPNHGQDTQQGNVTQSFNTNPYNVFANFK</sequence>
<dbReference type="Proteomes" id="UP000604825">
    <property type="component" value="Unassembled WGS sequence"/>
</dbReference>
<reference evidence="3" key="1">
    <citation type="submission" date="2020-10" db="EMBL/GenBank/DDBJ databases">
        <authorList>
            <person name="Han B."/>
            <person name="Lu T."/>
            <person name="Zhao Q."/>
            <person name="Huang X."/>
            <person name="Zhao Y."/>
        </authorList>
    </citation>
    <scope>NUCLEOTIDE SEQUENCE</scope>
</reference>
<keyword evidence="4" id="KW-1185">Reference proteome</keyword>
<name>A0A811QC91_9POAL</name>
<dbReference type="PANTHER" id="PTHR46328:SF34">
    <property type="entry name" value="PROTEIN FAR1-RELATED SEQUENCE 5-LIKE"/>
    <property type="match status" value="1"/>
</dbReference>
<dbReference type="Pfam" id="PF03101">
    <property type="entry name" value="FAR1"/>
    <property type="match status" value="1"/>
</dbReference>
<evidence type="ECO:0000256" key="1">
    <source>
        <dbReference type="SAM" id="MobiDB-lite"/>
    </source>
</evidence>
<feature type="domain" description="FAR1" evidence="2">
    <location>
        <begin position="81"/>
        <end position="168"/>
    </location>
</feature>
<dbReference type="AlphaFoldDB" id="A0A811QC91"/>
<proteinExistence type="predicted"/>